<dbReference type="GO" id="GO:1990904">
    <property type="term" value="C:ribonucleoprotein complex"/>
    <property type="evidence" value="ECO:0007669"/>
    <property type="project" value="UniProtKB-KW"/>
</dbReference>
<dbReference type="FunFam" id="1.10.287.310:FF:000001">
    <property type="entry name" value="50S ribosomal protein L29"/>
    <property type="match status" value="1"/>
</dbReference>
<dbReference type="EMBL" id="LHXV01000029">
    <property type="protein sequence ID" value="KXB01058.1"/>
    <property type="molecule type" value="Genomic_DNA"/>
</dbReference>
<dbReference type="AlphaFoldDB" id="A0A133V3N8"/>
<dbReference type="NCBIfam" id="TIGR00012">
    <property type="entry name" value="L29"/>
    <property type="match status" value="1"/>
</dbReference>
<protein>
    <recommendedName>
        <fullName evidence="4 5">Large ribosomal subunit protein uL29</fullName>
    </recommendedName>
</protein>
<evidence type="ECO:0000256" key="4">
    <source>
        <dbReference type="ARBA" id="ARBA00035204"/>
    </source>
</evidence>
<dbReference type="CDD" id="cd00427">
    <property type="entry name" value="Ribosomal_L29_HIP"/>
    <property type="match status" value="1"/>
</dbReference>
<keyword evidence="2 5" id="KW-0689">Ribosomal protein</keyword>
<dbReference type="HAMAP" id="MF_00374">
    <property type="entry name" value="Ribosomal_uL29"/>
    <property type="match status" value="1"/>
</dbReference>
<dbReference type="GO" id="GO:0003735">
    <property type="term" value="F:structural constituent of ribosome"/>
    <property type="evidence" value="ECO:0007669"/>
    <property type="project" value="InterPro"/>
</dbReference>
<sequence>MAILRPNEIRDMSIEEMEARLAELRTELARERAVAAAGGSLENPGRVKELKRTIARLLTIMKESQKEGEVDRT</sequence>
<dbReference type="InterPro" id="IPR018254">
    <property type="entry name" value="Ribosomal_uL29_CS"/>
</dbReference>
<dbReference type="GO" id="GO:0005840">
    <property type="term" value="C:ribosome"/>
    <property type="evidence" value="ECO:0007669"/>
    <property type="project" value="UniProtKB-KW"/>
</dbReference>
<keyword evidence="3 5" id="KW-0687">Ribonucleoprotein</keyword>
<dbReference type="InterPro" id="IPR001854">
    <property type="entry name" value="Ribosomal_uL29"/>
</dbReference>
<evidence type="ECO:0000313" key="8">
    <source>
        <dbReference type="Proteomes" id="UP000070344"/>
    </source>
</evidence>
<comment type="caution">
    <text evidence="7">The sequence shown here is derived from an EMBL/GenBank/DDBJ whole genome shotgun (WGS) entry which is preliminary data.</text>
</comment>
<name>A0A133V3N8_9EURY</name>
<comment type="similarity">
    <text evidence="1 5">Belongs to the universal ribosomal protein uL29 family.</text>
</comment>
<evidence type="ECO:0000256" key="6">
    <source>
        <dbReference type="SAM" id="Coils"/>
    </source>
</evidence>
<gene>
    <name evidence="5" type="primary">rpl29</name>
    <name evidence="7" type="ORF">AKJ41_02940</name>
</gene>
<evidence type="ECO:0000256" key="5">
    <source>
        <dbReference type="HAMAP-Rule" id="MF_00374"/>
    </source>
</evidence>
<evidence type="ECO:0000256" key="3">
    <source>
        <dbReference type="ARBA" id="ARBA00023274"/>
    </source>
</evidence>
<dbReference type="InterPro" id="IPR036049">
    <property type="entry name" value="Ribosomal_uL29_sf"/>
</dbReference>
<dbReference type="Pfam" id="PF00831">
    <property type="entry name" value="Ribosomal_L29"/>
    <property type="match status" value="1"/>
</dbReference>
<dbReference type="Gene3D" id="1.10.287.310">
    <property type="match status" value="1"/>
</dbReference>
<evidence type="ECO:0000256" key="2">
    <source>
        <dbReference type="ARBA" id="ARBA00022980"/>
    </source>
</evidence>
<evidence type="ECO:0000256" key="1">
    <source>
        <dbReference type="ARBA" id="ARBA00009254"/>
    </source>
</evidence>
<dbReference type="PROSITE" id="PS00579">
    <property type="entry name" value="RIBOSOMAL_L29"/>
    <property type="match status" value="1"/>
</dbReference>
<dbReference type="Proteomes" id="UP000070344">
    <property type="component" value="Unassembled WGS sequence"/>
</dbReference>
<reference evidence="7 8" key="1">
    <citation type="journal article" date="2016" name="Sci. Rep.">
        <title>Metabolic traits of an uncultured archaeal lineage -MSBL1- from brine pools of the Red Sea.</title>
        <authorList>
            <person name="Mwirichia R."/>
            <person name="Alam I."/>
            <person name="Rashid M."/>
            <person name="Vinu M."/>
            <person name="Ba-Alawi W."/>
            <person name="Anthony Kamau A."/>
            <person name="Kamanda Ngugi D."/>
            <person name="Goker M."/>
            <person name="Klenk H.P."/>
            <person name="Bajic V."/>
            <person name="Stingl U."/>
        </authorList>
    </citation>
    <scope>NUCLEOTIDE SEQUENCE [LARGE SCALE GENOMIC DNA]</scope>
    <source>
        <strain evidence="7">SCGC-AAA259O05</strain>
    </source>
</reference>
<evidence type="ECO:0000313" key="7">
    <source>
        <dbReference type="EMBL" id="KXB01058.1"/>
    </source>
</evidence>
<keyword evidence="6" id="KW-0175">Coiled coil</keyword>
<accession>A0A133V3N8</accession>
<keyword evidence="8" id="KW-1185">Reference proteome</keyword>
<organism evidence="7 8">
    <name type="scientific">candidate division MSBL1 archaeon SCGC-AAA259O05</name>
    <dbReference type="NCBI Taxonomy" id="1698271"/>
    <lineage>
        <taxon>Archaea</taxon>
        <taxon>Methanobacteriati</taxon>
        <taxon>Methanobacteriota</taxon>
        <taxon>candidate division MSBL1</taxon>
    </lineage>
</organism>
<proteinExistence type="inferred from homology"/>
<feature type="coiled-coil region" evidence="6">
    <location>
        <begin position="14"/>
        <end position="67"/>
    </location>
</feature>
<dbReference type="SUPFAM" id="SSF46561">
    <property type="entry name" value="Ribosomal protein L29 (L29p)"/>
    <property type="match status" value="1"/>
</dbReference>
<dbReference type="GO" id="GO:0006412">
    <property type="term" value="P:translation"/>
    <property type="evidence" value="ECO:0007669"/>
    <property type="project" value="UniProtKB-UniRule"/>
</dbReference>